<proteinExistence type="predicted"/>
<name>A0ABW1YFB2_9DEIO</name>
<dbReference type="Pfam" id="PF00293">
    <property type="entry name" value="NUDIX"/>
    <property type="match status" value="1"/>
</dbReference>
<dbReference type="EMBL" id="JBHSWD010000001">
    <property type="protein sequence ID" value="MFC6592212.1"/>
    <property type="molecule type" value="Genomic_DNA"/>
</dbReference>
<dbReference type="CDD" id="cd06661">
    <property type="entry name" value="GGCT_like"/>
    <property type="match status" value="1"/>
</dbReference>
<dbReference type="SUPFAM" id="SSF55811">
    <property type="entry name" value="Nudix"/>
    <property type="match status" value="1"/>
</dbReference>
<organism evidence="3 4">
    <name type="scientific">Deinococcus lacus</name>
    <dbReference type="NCBI Taxonomy" id="392561"/>
    <lineage>
        <taxon>Bacteria</taxon>
        <taxon>Thermotogati</taxon>
        <taxon>Deinococcota</taxon>
        <taxon>Deinococci</taxon>
        <taxon>Deinococcales</taxon>
        <taxon>Deinococcaceae</taxon>
        <taxon>Deinococcus</taxon>
    </lineage>
</organism>
<dbReference type="InterPro" id="IPR009288">
    <property type="entry name" value="AIG2-like_dom"/>
</dbReference>
<dbReference type="InterPro" id="IPR036568">
    <property type="entry name" value="GGCT-like_sf"/>
</dbReference>
<dbReference type="SUPFAM" id="SSF110857">
    <property type="entry name" value="Gamma-glutamyl cyclotransferase-like"/>
    <property type="match status" value="1"/>
</dbReference>
<protein>
    <submittedName>
        <fullName evidence="3">NUDIX domain-containing protein</fullName>
    </submittedName>
</protein>
<dbReference type="RefSeq" id="WP_380083220.1">
    <property type="nucleotide sequence ID" value="NZ_JBHSWD010000001.1"/>
</dbReference>
<evidence type="ECO:0000256" key="1">
    <source>
        <dbReference type="ARBA" id="ARBA00022801"/>
    </source>
</evidence>
<dbReference type="InterPro" id="IPR020084">
    <property type="entry name" value="NUDIX_hydrolase_CS"/>
</dbReference>
<dbReference type="Pfam" id="PF06094">
    <property type="entry name" value="GGACT"/>
    <property type="match status" value="1"/>
</dbReference>
<dbReference type="Proteomes" id="UP001596297">
    <property type="component" value="Unassembled WGS sequence"/>
</dbReference>
<evidence type="ECO:0000313" key="3">
    <source>
        <dbReference type="EMBL" id="MFC6592212.1"/>
    </source>
</evidence>
<feature type="domain" description="Nudix hydrolase" evidence="2">
    <location>
        <begin position="5"/>
        <end position="152"/>
    </location>
</feature>
<gene>
    <name evidence="3" type="ORF">ACFP81_09520</name>
</gene>
<dbReference type="Gene3D" id="3.10.490.10">
    <property type="entry name" value="Gamma-glutamyl cyclotransferase-like"/>
    <property type="match status" value="1"/>
</dbReference>
<dbReference type="InterPro" id="IPR015797">
    <property type="entry name" value="NUDIX_hydrolase-like_dom_sf"/>
</dbReference>
<accession>A0ABW1YFB2</accession>
<dbReference type="PROSITE" id="PS51462">
    <property type="entry name" value="NUDIX"/>
    <property type="match status" value="1"/>
</dbReference>
<reference evidence="4" key="1">
    <citation type="journal article" date="2019" name="Int. J. Syst. Evol. Microbiol.">
        <title>The Global Catalogue of Microorganisms (GCM) 10K type strain sequencing project: providing services to taxonomists for standard genome sequencing and annotation.</title>
        <authorList>
            <consortium name="The Broad Institute Genomics Platform"/>
            <consortium name="The Broad Institute Genome Sequencing Center for Infectious Disease"/>
            <person name="Wu L."/>
            <person name="Ma J."/>
        </authorList>
    </citation>
    <scope>NUCLEOTIDE SEQUENCE [LARGE SCALE GENOMIC DNA]</scope>
    <source>
        <strain evidence="4">CGMCC 1.15772</strain>
    </source>
</reference>
<comment type="caution">
    <text evidence="3">The sequence shown here is derived from an EMBL/GenBank/DDBJ whole genome shotgun (WGS) entry which is preliminary data.</text>
</comment>
<keyword evidence="1" id="KW-0378">Hydrolase</keyword>
<evidence type="ECO:0000313" key="4">
    <source>
        <dbReference type="Proteomes" id="UP001596297"/>
    </source>
</evidence>
<evidence type="ECO:0000259" key="2">
    <source>
        <dbReference type="PROSITE" id="PS51462"/>
    </source>
</evidence>
<dbReference type="InterPro" id="IPR000086">
    <property type="entry name" value="NUDIX_hydrolase_dom"/>
</dbReference>
<dbReference type="InterPro" id="IPR013024">
    <property type="entry name" value="GGCT-like"/>
</dbReference>
<dbReference type="PROSITE" id="PS00893">
    <property type="entry name" value="NUDIX_BOX"/>
    <property type="match status" value="1"/>
</dbReference>
<dbReference type="Gene3D" id="3.90.79.10">
    <property type="entry name" value="Nucleoside Triphosphate Pyrophosphohydrolase"/>
    <property type="match status" value="1"/>
</dbReference>
<keyword evidence="4" id="KW-1185">Reference proteome</keyword>
<sequence>MTETFAIPCVGAIILRTVAGLPCVLLQTRCKPGAGLENGLLELPAGKMREYEDLLATLRREVTEETGLTITVVSGERWAGESLGYRVCTAEPYCVTQNLSGGYSILLLTFLCEVSGTAHASAESHGPHWLPLAQLAWRLEHSPQAFYPLHLGALRRLAAEWAATPLVFVYGTLQPGRRNAAWASAVAAPLEAQPATLEGFALYHLGAYPGIQAAAGAG</sequence>